<reference evidence="2 3" key="1">
    <citation type="submission" date="2021-06" db="EMBL/GenBank/DDBJ databases">
        <title>Caerostris extrusa draft genome.</title>
        <authorList>
            <person name="Kono N."/>
            <person name="Arakawa K."/>
        </authorList>
    </citation>
    <scope>NUCLEOTIDE SEQUENCE [LARGE SCALE GENOMIC DNA]</scope>
</reference>
<feature type="region of interest" description="Disordered" evidence="1">
    <location>
        <begin position="115"/>
        <end position="144"/>
    </location>
</feature>
<proteinExistence type="predicted"/>
<comment type="caution">
    <text evidence="2">The sequence shown here is derived from an EMBL/GenBank/DDBJ whole genome shotgun (WGS) entry which is preliminary data.</text>
</comment>
<dbReference type="AlphaFoldDB" id="A0AAV4U5C9"/>
<protein>
    <submittedName>
        <fullName evidence="2">Uncharacterized protein</fullName>
    </submittedName>
</protein>
<keyword evidence="3" id="KW-1185">Reference proteome</keyword>
<organism evidence="2 3">
    <name type="scientific">Caerostris extrusa</name>
    <name type="common">Bark spider</name>
    <name type="synonym">Caerostris bankana</name>
    <dbReference type="NCBI Taxonomy" id="172846"/>
    <lineage>
        <taxon>Eukaryota</taxon>
        <taxon>Metazoa</taxon>
        <taxon>Ecdysozoa</taxon>
        <taxon>Arthropoda</taxon>
        <taxon>Chelicerata</taxon>
        <taxon>Arachnida</taxon>
        <taxon>Araneae</taxon>
        <taxon>Araneomorphae</taxon>
        <taxon>Entelegynae</taxon>
        <taxon>Araneoidea</taxon>
        <taxon>Araneidae</taxon>
        <taxon>Caerostris</taxon>
    </lineage>
</organism>
<accession>A0AAV4U5C9</accession>
<evidence type="ECO:0000313" key="3">
    <source>
        <dbReference type="Proteomes" id="UP001054945"/>
    </source>
</evidence>
<evidence type="ECO:0000256" key="1">
    <source>
        <dbReference type="SAM" id="MobiDB-lite"/>
    </source>
</evidence>
<name>A0AAV4U5C9_CAEEX</name>
<dbReference type="Proteomes" id="UP001054945">
    <property type="component" value="Unassembled WGS sequence"/>
</dbReference>
<evidence type="ECO:0000313" key="2">
    <source>
        <dbReference type="EMBL" id="GIY52940.1"/>
    </source>
</evidence>
<sequence>MECLLFPLLEAKKTSALISGGMMPAKNFTNYFATSTFSMLSSLCCPERIPCIISIQPKGFLYSFPWRGSAGAKEGLWAWREESPPMRERERVEIRKSQMMQQGGFRGGIVLRGRRSGKTQVRPQDATRPKGLSHQGGRQGAKERSVSHLKYPLFGLFFCISSRLKAAKHGLLTWMSMHLLLGIS</sequence>
<gene>
    <name evidence="2" type="ORF">CEXT_430131</name>
</gene>
<dbReference type="EMBL" id="BPLR01012307">
    <property type="protein sequence ID" value="GIY52940.1"/>
    <property type="molecule type" value="Genomic_DNA"/>
</dbReference>